<proteinExistence type="predicted"/>
<dbReference type="Proteomes" id="UP000175706">
    <property type="component" value="Unassembled WGS sequence"/>
</dbReference>
<dbReference type="PATRIC" id="fig|86662.25.peg.3532"/>
<evidence type="ECO:0000313" key="5">
    <source>
        <dbReference type="Proteomes" id="UP000175835"/>
    </source>
</evidence>
<dbReference type="InterPro" id="IPR002686">
    <property type="entry name" value="Transposase_17"/>
</dbReference>
<evidence type="ECO:0000313" key="3">
    <source>
        <dbReference type="EMBL" id="OFD90545.1"/>
    </source>
</evidence>
<dbReference type="SUPFAM" id="SSF143422">
    <property type="entry name" value="Transposase IS200-like"/>
    <property type="match status" value="1"/>
</dbReference>
<dbReference type="SMART" id="SM01321">
    <property type="entry name" value="Y1_Tnp"/>
    <property type="match status" value="1"/>
</dbReference>
<dbReference type="GO" id="GO:0006313">
    <property type="term" value="P:DNA transposition"/>
    <property type="evidence" value="ECO:0007669"/>
    <property type="project" value="InterPro"/>
</dbReference>
<dbReference type="PANTHER" id="PTHR33360:SF4">
    <property type="entry name" value="TRANSPOSASE IS200-LIKE PROTEIN"/>
    <property type="match status" value="1"/>
</dbReference>
<evidence type="ECO:0000313" key="2">
    <source>
        <dbReference type="EMBL" id="OFD75903.1"/>
    </source>
</evidence>
<dbReference type="Gene3D" id="3.30.70.1290">
    <property type="entry name" value="Transposase IS200-like"/>
    <property type="match status" value="1"/>
</dbReference>
<dbReference type="AlphaFoldDB" id="A0A1E8B4V2"/>
<reference evidence="4 5" key="1">
    <citation type="submission" date="2016-05" db="EMBL/GenBank/DDBJ databases">
        <title>Bacillus thuringiensis and Bacillus weihenstephanensis as novel biocontrol agents of wilt causing Verticillium species.</title>
        <authorList>
            <person name="Hollensteiner J."/>
            <person name="Wemheuer F."/>
            <person name="Harting R."/>
            <person name="Kolarzyk A."/>
            <person name="Diaz-Valerio S."/>
            <person name="Poehlein A."/>
            <person name="Brzuszkiewicz E."/>
            <person name="Nesemann K."/>
            <person name="Braus-Stromeyer S."/>
            <person name="Braus G."/>
            <person name="Daniel R."/>
            <person name="Liesegang H."/>
        </authorList>
    </citation>
    <scope>NUCLEOTIDE SEQUENCE [LARGE SCALE GENOMIC DNA]</scope>
    <source>
        <strain evidence="3 5">GOE11</strain>
        <strain evidence="2 4">GOE8</strain>
    </source>
</reference>
<dbReference type="NCBIfam" id="NF033573">
    <property type="entry name" value="transpos_IS200"/>
    <property type="match status" value="1"/>
</dbReference>
<evidence type="ECO:0000313" key="4">
    <source>
        <dbReference type="Proteomes" id="UP000175706"/>
    </source>
</evidence>
<accession>A0A1E8B4V2</accession>
<evidence type="ECO:0000259" key="1">
    <source>
        <dbReference type="SMART" id="SM01321"/>
    </source>
</evidence>
<dbReference type="GO" id="GO:0004803">
    <property type="term" value="F:transposase activity"/>
    <property type="evidence" value="ECO:0007669"/>
    <property type="project" value="InterPro"/>
</dbReference>
<dbReference type="GO" id="GO:0003677">
    <property type="term" value="F:DNA binding"/>
    <property type="evidence" value="ECO:0007669"/>
    <property type="project" value="InterPro"/>
</dbReference>
<dbReference type="RefSeq" id="WP_070142913.1">
    <property type="nucleotide sequence ID" value="NZ_CP036030.1"/>
</dbReference>
<organism evidence="2 4">
    <name type="scientific">Bacillus mycoides</name>
    <dbReference type="NCBI Taxonomy" id="1405"/>
    <lineage>
        <taxon>Bacteria</taxon>
        <taxon>Bacillati</taxon>
        <taxon>Bacillota</taxon>
        <taxon>Bacilli</taxon>
        <taxon>Bacillales</taxon>
        <taxon>Bacillaceae</taxon>
        <taxon>Bacillus</taxon>
        <taxon>Bacillus cereus group</taxon>
    </lineage>
</organism>
<gene>
    <name evidence="3" type="ORF">BWGOE11_34090</name>
    <name evidence="2" type="ORF">BWGOE8_34440</name>
</gene>
<name>A0A1E8B4V2_BACMY</name>
<dbReference type="PANTHER" id="PTHR33360">
    <property type="entry name" value="TRANSPOSASE FOR INSERTION SEQUENCE ELEMENT IS200"/>
    <property type="match status" value="1"/>
</dbReference>
<dbReference type="EMBL" id="LXLT01000052">
    <property type="protein sequence ID" value="OFD75903.1"/>
    <property type="molecule type" value="Genomic_DNA"/>
</dbReference>
<dbReference type="Proteomes" id="UP000175835">
    <property type="component" value="Unassembled WGS sequence"/>
</dbReference>
<dbReference type="Pfam" id="PF01797">
    <property type="entry name" value="Y1_Tnp"/>
    <property type="match status" value="1"/>
</dbReference>
<dbReference type="InterPro" id="IPR036515">
    <property type="entry name" value="Transposase_17_sf"/>
</dbReference>
<sequence length="132" mass="15764">MKLDSNNHSVFLLYYHLVLVVKYRRNVFDDDISDYAKDMFVRLSENYNITLIEWNHDVDHVHILFKAHPNTEMTKFINAYKSASSRLIKRDFPQVKKKLWKEMFWSRSFCLLTTGGSPIDVVKKYIENQGEK</sequence>
<protein>
    <recommendedName>
        <fullName evidence="1">Transposase IS200-like domain-containing protein</fullName>
    </recommendedName>
</protein>
<comment type="caution">
    <text evidence="2">The sequence shown here is derived from an EMBL/GenBank/DDBJ whole genome shotgun (WGS) entry which is preliminary data.</text>
</comment>
<feature type="domain" description="Transposase IS200-like" evidence="1">
    <location>
        <begin position="10"/>
        <end position="129"/>
    </location>
</feature>
<dbReference type="EMBL" id="LXLX01000042">
    <property type="protein sequence ID" value="OFD90545.1"/>
    <property type="molecule type" value="Genomic_DNA"/>
</dbReference>